<organism evidence="1 2">
    <name type="scientific">Dentiscutata erythropus</name>
    <dbReference type="NCBI Taxonomy" id="1348616"/>
    <lineage>
        <taxon>Eukaryota</taxon>
        <taxon>Fungi</taxon>
        <taxon>Fungi incertae sedis</taxon>
        <taxon>Mucoromycota</taxon>
        <taxon>Glomeromycotina</taxon>
        <taxon>Glomeromycetes</taxon>
        <taxon>Diversisporales</taxon>
        <taxon>Gigasporaceae</taxon>
        <taxon>Dentiscutata</taxon>
    </lineage>
</organism>
<accession>A0A9N9CFA4</accession>
<comment type="caution">
    <text evidence="1">The sequence shown here is derived from an EMBL/GenBank/DDBJ whole genome shotgun (WGS) entry which is preliminary data.</text>
</comment>
<dbReference type="AlphaFoldDB" id="A0A9N9CFA4"/>
<protein>
    <submittedName>
        <fullName evidence="1">20919_t:CDS:1</fullName>
    </submittedName>
</protein>
<sequence>MQIYERVILLALDGLAIQPTDSAQIWILTKTKLPIFPLCNDS</sequence>
<keyword evidence="2" id="KW-1185">Reference proteome</keyword>
<reference evidence="1" key="1">
    <citation type="submission" date="2021-06" db="EMBL/GenBank/DDBJ databases">
        <authorList>
            <person name="Kallberg Y."/>
            <person name="Tangrot J."/>
            <person name="Rosling A."/>
        </authorList>
    </citation>
    <scope>NUCLEOTIDE SEQUENCE</scope>
    <source>
        <strain evidence="1">MA453B</strain>
    </source>
</reference>
<gene>
    <name evidence="1" type="ORF">DERYTH_LOCUS7438</name>
</gene>
<feature type="non-terminal residue" evidence="1">
    <location>
        <position position="42"/>
    </location>
</feature>
<name>A0A9N9CFA4_9GLOM</name>
<evidence type="ECO:0000313" key="1">
    <source>
        <dbReference type="EMBL" id="CAG8596842.1"/>
    </source>
</evidence>
<dbReference type="Proteomes" id="UP000789405">
    <property type="component" value="Unassembled WGS sequence"/>
</dbReference>
<proteinExistence type="predicted"/>
<evidence type="ECO:0000313" key="2">
    <source>
        <dbReference type="Proteomes" id="UP000789405"/>
    </source>
</evidence>
<dbReference type="EMBL" id="CAJVPY010003623">
    <property type="protein sequence ID" value="CAG8596842.1"/>
    <property type="molecule type" value="Genomic_DNA"/>
</dbReference>